<feature type="binding site" evidence="6">
    <location>
        <position position="162"/>
    </location>
    <ligand>
        <name>Zn(2+)</name>
        <dbReference type="ChEBI" id="CHEBI:29105"/>
        <note>catalytic</note>
    </ligand>
</feature>
<dbReference type="Proteomes" id="UP000094527">
    <property type="component" value="Unassembled WGS sequence"/>
</dbReference>
<dbReference type="GO" id="GO:0006508">
    <property type="term" value="P:proteolysis"/>
    <property type="evidence" value="ECO:0007669"/>
    <property type="project" value="UniProtKB-KW"/>
</dbReference>
<dbReference type="EMBL" id="LJIJ01004962">
    <property type="protein sequence ID" value="ODM87615.1"/>
    <property type="molecule type" value="Genomic_DNA"/>
</dbReference>
<dbReference type="Pfam" id="PF01400">
    <property type="entry name" value="Astacin"/>
    <property type="match status" value="1"/>
</dbReference>
<evidence type="ECO:0000256" key="1">
    <source>
        <dbReference type="ARBA" id="ARBA00022670"/>
    </source>
</evidence>
<feature type="domain" description="Peptidase M12A" evidence="8">
    <location>
        <begin position="56"/>
        <end position="173"/>
    </location>
</feature>
<name>A0A1D2M3R4_ORCCI</name>
<dbReference type="GO" id="GO:0008270">
    <property type="term" value="F:zinc ion binding"/>
    <property type="evidence" value="ECO:0007669"/>
    <property type="project" value="UniProtKB-UniRule"/>
</dbReference>
<comment type="cofactor">
    <cofactor evidence="6 7">
        <name>Zn(2+)</name>
        <dbReference type="ChEBI" id="CHEBI:29105"/>
    </cofactor>
    <text evidence="6 7">Binds 1 zinc ion per subunit.</text>
</comment>
<dbReference type="InterPro" id="IPR024079">
    <property type="entry name" value="MetalloPept_cat_dom_sf"/>
</dbReference>
<dbReference type="GO" id="GO:0004222">
    <property type="term" value="F:metalloendopeptidase activity"/>
    <property type="evidence" value="ECO:0007669"/>
    <property type="project" value="UniProtKB-UniRule"/>
</dbReference>
<sequence length="338" mass="38306">MSNRPNKSGTLLIVFAIFILLYRLGNCSSCETPDACSAGNTEIQVADRDQGQTENNTVQNVSNRWTTWPNELVKHKMHSSLTLKDTSEVLKAFDDYHKKTCIRFQPWQEGDLDFVSIEVDENVCGFANVCKIGGRQVAKFGKDCRNVKTMIHQLGHTLCLGHEYQRPDRDQFLDFSGCSSSPLKVDSMKRPTNLYDYTSQLHSKCGLSVLDVDNLNYLYNCQGCQRHRWVPAASLSHEDYSNMPTFGYESENKNPIFACRAQHQTEIVSGMYDHASKTCKIILGTSHTKFRSFEILTILVASLAMTAACYKPVNWRNGLDPENSLVNVGNILYQPYWN</sequence>
<dbReference type="OrthoDB" id="291007at2759"/>
<feature type="binding site" evidence="6">
    <location>
        <position position="156"/>
    </location>
    <ligand>
        <name>Zn(2+)</name>
        <dbReference type="ChEBI" id="CHEBI:29105"/>
        <note>catalytic</note>
    </ligand>
</feature>
<dbReference type="STRING" id="48709.A0A1D2M3R4"/>
<dbReference type="InterPro" id="IPR006026">
    <property type="entry name" value="Peptidase_Metallo"/>
</dbReference>
<evidence type="ECO:0000313" key="10">
    <source>
        <dbReference type="Proteomes" id="UP000094527"/>
    </source>
</evidence>
<evidence type="ECO:0000313" key="9">
    <source>
        <dbReference type="EMBL" id="ODM87615.1"/>
    </source>
</evidence>
<proteinExistence type="predicted"/>
<dbReference type="InterPro" id="IPR001506">
    <property type="entry name" value="Peptidase_M12A"/>
</dbReference>
<evidence type="ECO:0000256" key="6">
    <source>
        <dbReference type="PROSITE-ProRule" id="PRU01211"/>
    </source>
</evidence>
<comment type="caution">
    <text evidence="6">Lacks conserved residue(s) required for the propagation of feature annotation.</text>
</comment>
<dbReference type="PRINTS" id="PR00480">
    <property type="entry name" value="ASTACIN"/>
</dbReference>
<dbReference type="SMART" id="SM00235">
    <property type="entry name" value="ZnMc"/>
    <property type="match status" value="1"/>
</dbReference>
<dbReference type="EC" id="3.4.24.-" evidence="7"/>
<evidence type="ECO:0000256" key="7">
    <source>
        <dbReference type="RuleBase" id="RU361183"/>
    </source>
</evidence>
<keyword evidence="1 7" id="KW-0645">Protease</keyword>
<evidence type="ECO:0000259" key="8">
    <source>
        <dbReference type="PROSITE" id="PS51864"/>
    </source>
</evidence>
<evidence type="ECO:0000256" key="3">
    <source>
        <dbReference type="ARBA" id="ARBA00022801"/>
    </source>
</evidence>
<keyword evidence="3 7" id="KW-0378">Hydrolase</keyword>
<evidence type="ECO:0000256" key="2">
    <source>
        <dbReference type="ARBA" id="ARBA00022723"/>
    </source>
</evidence>
<keyword evidence="10" id="KW-1185">Reference proteome</keyword>
<keyword evidence="5 7" id="KW-0482">Metalloprotease</keyword>
<dbReference type="AlphaFoldDB" id="A0A1D2M3R4"/>
<feature type="binding site" evidence="6">
    <location>
        <position position="152"/>
    </location>
    <ligand>
        <name>Zn(2+)</name>
        <dbReference type="ChEBI" id="CHEBI:29105"/>
        <note>catalytic</note>
    </ligand>
</feature>
<dbReference type="PANTHER" id="PTHR10127:SF780">
    <property type="entry name" value="METALLOENDOPEPTIDASE"/>
    <property type="match status" value="1"/>
</dbReference>
<dbReference type="SUPFAM" id="SSF55486">
    <property type="entry name" value="Metalloproteases ('zincins'), catalytic domain"/>
    <property type="match status" value="1"/>
</dbReference>
<evidence type="ECO:0000256" key="5">
    <source>
        <dbReference type="ARBA" id="ARBA00023049"/>
    </source>
</evidence>
<protein>
    <recommendedName>
        <fullName evidence="7">Metalloendopeptidase</fullName>
        <ecNumber evidence="7">3.4.24.-</ecNumber>
    </recommendedName>
</protein>
<comment type="caution">
    <text evidence="9">The sequence shown here is derived from an EMBL/GenBank/DDBJ whole genome shotgun (WGS) entry which is preliminary data.</text>
</comment>
<reference evidence="9 10" key="1">
    <citation type="journal article" date="2016" name="Genome Biol. Evol.">
        <title>Gene Family Evolution Reflects Adaptation to Soil Environmental Stressors in the Genome of the Collembolan Orchesella cincta.</title>
        <authorList>
            <person name="Faddeeva-Vakhrusheva A."/>
            <person name="Derks M.F."/>
            <person name="Anvar S.Y."/>
            <person name="Agamennone V."/>
            <person name="Suring W."/>
            <person name="Smit S."/>
            <person name="van Straalen N.M."/>
            <person name="Roelofs D."/>
        </authorList>
    </citation>
    <scope>NUCLEOTIDE SEQUENCE [LARGE SCALE GENOMIC DNA]</scope>
    <source>
        <tissue evidence="9">Mixed pool</tissue>
    </source>
</reference>
<dbReference type="Gene3D" id="3.40.390.10">
    <property type="entry name" value="Collagenase (Catalytic Domain)"/>
    <property type="match status" value="1"/>
</dbReference>
<feature type="chain" id="PRO_5008811312" description="Metalloendopeptidase" evidence="7">
    <location>
        <begin position="28"/>
        <end position="338"/>
    </location>
</feature>
<keyword evidence="4 6" id="KW-0862">Zinc</keyword>
<accession>A0A1D2M3R4</accession>
<evidence type="ECO:0000256" key="4">
    <source>
        <dbReference type="ARBA" id="ARBA00022833"/>
    </source>
</evidence>
<feature type="signal peptide" evidence="7">
    <location>
        <begin position="1"/>
        <end position="27"/>
    </location>
</feature>
<dbReference type="PANTHER" id="PTHR10127">
    <property type="entry name" value="DISCOIDIN, CUB, EGF, LAMININ , AND ZINC METALLOPROTEASE DOMAIN CONTAINING"/>
    <property type="match status" value="1"/>
</dbReference>
<gene>
    <name evidence="9" type="ORF">Ocin01_19067</name>
</gene>
<keyword evidence="7" id="KW-0732">Signal</keyword>
<keyword evidence="2 6" id="KW-0479">Metal-binding</keyword>
<dbReference type="PROSITE" id="PS51864">
    <property type="entry name" value="ASTACIN"/>
    <property type="match status" value="1"/>
</dbReference>
<organism evidence="9 10">
    <name type="scientific">Orchesella cincta</name>
    <name type="common">Springtail</name>
    <name type="synonym">Podura cincta</name>
    <dbReference type="NCBI Taxonomy" id="48709"/>
    <lineage>
        <taxon>Eukaryota</taxon>
        <taxon>Metazoa</taxon>
        <taxon>Ecdysozoa</taxon>
        <taxon>Arthropoda</taxon>
        <taxon>Hexapoda</taxon>
        <taxon>Collembola</taxon>
        <taxon>Entomobryomorpha</taxon>
        <taxon>Entomobryoidea</taxon>
        <taxon>Orchesellidae</taxon>
        <taxon>Orchesellinae</taxon>
        <taxon>Orchesella</taxon>
    </lineage>
</organism>